<comment type="caution">
    <text evidence="2">The sequence shown here is derived from an EMBL/GenBank/DDBJ whole genome shotgun (WGS) entry which is preliminary data.</text>
</comment>
<evidence type="ECO:0000256" key="1">
    <source>
        <dbReference type="SAM" id="Phobius"/>
    </source>
</evidence>
<reference evidence="2 3" key="1">
    <citation type="submission" date="2019-05" db="EMBL/GenBank/DDBJ databases">
        <title>Another draft genome of Portunus trituberculatus and its Hox gene families provides insights of decapod evolution.</title>
        <authorList>
            <person name="Jeong J.-H."/>
            <person name="Song I."/>
            <person name="Kim S."/>
            <person name="Choi T."/>
            <person name="Kim D."/>
            <person name="Ryu S."/>
            <person name="Kim W."/>
        </authorList>
    </citation>
    <scope>NUCLEOTIDE SEQUENCE [LARGE SCALE GENOMIC DNA]</scope>
    <source>
        <tissue evidence="2">Muscle</tissue>
    </source>
</reference>
<keyword evidence="1" id="KW-0812">Transmembrane</keyword>
<sequence>MAEVLQAMMMMELLLMMVMVVVVVLLGGGMVVVVVMGVMLAFTCRLPVAILSLPVYVPACQLMCLSVTFWRLDVRRRVVRDGIPGVGAAD</sequence>
<feature type="transmembrane region" description="Helical" evidence="1">
    <location>
        <begin position="12"/>
        <end position="42"/>
    </location>
</feature>
<name>A0A5B7HWI3_PORTR</name>
<keyword evidence="1" id="KW-1133">Transmembrane helix</keyword>
<keyword evidence="1" id="KW-0472">Membrane</keyword>
<feature type="transmembrane region" description="Helical" evidence="1">
    <location>
        <begin position="48"/>
        <end position="70"/>
    </location>
</feature>
<dbReference type="EMBL" id="VSRR010038475">
    <property type="protein sequence ID" value="MPC74215.1"/>
    <property type="molecule type" value="Genomic_DNA"/>
</dbReference>
<proteinExistence type="predicted"/>
<dbReference type="AlphaFoldDB" id="A0A5B7HWI3"/>
<gene>
    <name evidence="2" type="ORF">E2C01_068567</name>
</gene>
<keyword evidence="3" id="KW-1185">Reference proteome</keyword>
<organism evidence="2 3">
    <name type="scientific">Portunus trituberculatus</name>
    <name type="common">Swimming crab</name>
    <name type="synonym">Neptunus trituberculatus</name>
    <dbReference type="NCBI Taxonomy" id="210409"/>
    <lineage>
        <taxon>Eukaryota</taxon>
        <taxon>Metazoa</taxon>
        <taxon>Ecdysozoa</taxon>
        <taxon>Arthropoda</taxon>
        <taxon>Crustacea</taxon>
        <taxon>Multicrustacea</taxon>
        <taxon>Malacostraca</taxon>
        <taxon>Eumalacostraca</taxon>
        <taxon>Eucarida</taxon>
        <taxon>Decapoda</taxon>
        <taxon>Pleocyemata</taxon>
        <taxon>Brachyura</taxon>
        <taxon>Eubrachyura</taxon>
        <taxon>Portunoidea</taxon>
        <taxon>Portunidae</taxon>
        <taxon>Portuninae</taxon>
        <taxon>Portunus</taxon>
    </lineage>
</organism>
<evidence type="ECO:0000313" key="2">
    <source>
        <dbReference type="EMBL" id="MPC74215.1"/>
    </source>
</evidence>
<evidence type="ECO:0000313" key="3">
    <source>
        <dbReference type="Proteomes" id="UP000324222"/>
    </source>
</evidence>
<dbReference type="Proteomes" id="UP000324222">
    <property type="component" value="Unassembled WGS sequence"/>
</dbReference>
<accession>A0A5B7HWI3</accession>
<protein>
    <submittedName>
        <fullName evidence="2">Uncharacterized protein</fullName>
    </submittedName>
</protein>